<dbReference type="OrthoDB" id="7450905at2"/>
<reference evidence="2 3" key="1">
    <citation type="submission" date="2019-12" db="EMBL/GenBank/DDBJ databases">
        <title>Genomic-based taxomic classification of the family Erythrobacteraceae.</title>
        <authorList>
            <person name="Xu L."/>
        </authorList>
    </citation>
    <scope>NUCLEOTIDE SEQUENCE [LARGE SCALE GENOMIC DNA]</scope>
    <source>
        <strain evidence="2 3">DSM 17792</strain>
    </source>
</reference>
<gene>
    <name evidence="2" type="ORF">GRI69_06915</name>
</gene>
<organism evidence="2 3">
    <name type="scientific">Qipengyuania vulgaris</name>
    <dbReference type="NCBI Taxonomy" id="291985"/>
    <lineage>
        <taxon>Bacteria</taxon>
        <taxon>Pseudomonadati</taxon>
        <taxon>Pseudomonadota</taxon>
        <taxon>Alphaproteobacteria</taxon>
        <taxon>Sphingomonadales</taxon>
        <taxon>Erythrobacteraceae</taxon>
        <taxon>Qipengyuania</taxon>
    </lineage>
</organism>
<name>A0A844XS47_9SPHN</name>
<proteinExistence type="predicted"/>
<comment type="caution">
    <text evidence="2">The sequence shown here is derived from an EMBL/GenBank/DDBJ whole genome shotgun (WGS) entry which is preliminary data.</text>
</comment>
<sequence length="96" mass="10213">MKAIIAAAALGSIGLPATAQEVRFEVQYRDLDLTTAEGQDRLEKWIETAARKACGLDAHATGTRIRSRQAQGCVTELRAKARAQFAVIVASEGKGG</sequence>
<accession>A0A844XS47</accession>
<dbReference type="AlphaFoldDB" id="A0A844XS47"/>
<feature type="signal peptide" evidence="1">
    <location>
        <begin position="1"/>
        <end position="19"/>
    </location>
</feature>
<evidence type="ECO:0000256" key="1">
    <source>
        <dbReference type="SAM" id="SignalP"/>
    </source>
</evidence>
<dbReference type="NCBIfam" id="TIGR04433">
    <property type="entry name" value="UrcA_uranyl"/>
    <property type="match status" value="1"/>
</dbReference>
<dbReference type="Proteomes" id="UP000448199">
    <property type="component" value="Unassembled WGS sequence"/>
</dbReference>
<dbReference type="EMBL" id="WTYC01000003">
    <property type="protein sequence ID" value="MXO47983.1"/>
    <property type="molecule type" value="Genomic_DNA"/>
</dbReference>
<keyword evidence="3" id="KW-1185">Reference proteome</keyword>
<dbReference type="RefSeq" id="WP_160727544.1">
    <property type="nucleotide sequence ID" value="NZ_WTYC01000003.1"/>
</dbReference>
<keyword evidence="1" id="KW-0732">Signal</keyword>
<feature type="chain" id="PRO_5032435761" evidence="1">
    <location>
        <begin position="20"/>
        <end position="96"/>
    </location>
</feature>
<evidence type="ECO:0000313" key="2">
    <source>
        <dbReference type="EMBL" id="MXO47983.1"/>
    </source>
</evidence>
<dbReference type="InterPro" id="IPR030972">
    <property type="entry name" value="UrcA_uranyl"/>
</dbReference>
<evidence type="ECO:0000313" key="3">
    <source>
        <dbReference type="Proteomes" id="UP000448199"/>
    </source>
</evidence>
<protein>
    <submittedName>
        <fullName evidence="2">UrcA family protein</fullName>
    </submittedName>
</protein>